<dbReference type="AlphaFoldDB" id="A0A1D8GBN5"/>
<dbReference type="Pfam" id="PF22400">
    <property type="entry name" value="DUF6980"/>
    <property type="match status" value="1"/>
</dbReference>
<evidence type="ECO:0000259" key="1">
    <source>
        <dbReference type="Pfam" id="PF22400"/>
    </source>
</evidence>
<feature type="domain" description="DUF6980" evidence="1">
    <location>
        <begin position="4"/>
        <end position="100"/>
    </location>
</feature>
<dbReference type="EMBL" id="CP017269">
    <property type="protein sequence ID" value="AOT68318.1"/>
    <property type="molecule type" value="Genomic_DNA"/>
</dbReference>
<accession>A0A1D8GBN5</accession>
<gene>
    <name evidence="2" type="ORF">Gferi_01160</name>
</gene>
<dbReference type="Proteomes" id="UP000095743">
    <property type="component" value="Chromosome"/>
</dbReference>
<name>A0A1D8GBN5_9FIRM</name>
<evidence type="ECO:0000313" key="2">
    <source>
        <dbReference type="EMBL" id="AOT68318.1"/>
    </source>
</evidence>
<organism evidence="2 3">
    <name type="scientific">Geosporobacter ferrireducens</name>
    <dbReference type="NCBI Taxonomy" id="1424294"/>
    <lineage>
        <taxon>Bacteria</taxon>
        <taxon>Bacillati</taxon>
        <taxon>Bacillota</taxon>
        <taxon>Clostridia</taxon>
        <taxon>Peptostreptococcales</taxon>
        <taxon>Thermotaleaceae</taxon>
        <taxon>Geosporobacter</taxon>
    </lineage>
</organism>
<keyword evidence="3" id="KW-1185">Reference proteome</keyword>
<protein>
    <recommendedName>
        <fullName evidence="1">DUF6980 domain-containing protein</fullName>
    </recommendedName>
</protein>
<reference evidence="2 3" key="1">
    <citation type="submission" date="2016-09" db="EMBL/GenBank/DDBJ databases">
        <title>Genomic analysis reveals versatility of anaerobic energy metabolism of Geosporobacter ferrireducens IRF9 of phylum Firmicutes.</title>
        <authorList>
            <person name="Kim S.-J."/>
        </authorList>
    </citation>
    <scope>NUCLEOTIDE SEQUENCE [LARGE SCALE GENOMIC DNA]</scope>
    <source>
        <strain evidence="2 3">IRF9</strain>
    </source>
</reference>
<dbReference type="KEGG" id="gfe:Gferi_01160"/>
<dbReference type="InterPro" id="IPR053918">
    <property type="entry name" value="DUF6980"/>
</dbReference>
<sequence>MMTFCCEDMKNNINTNCCEHNEKFQCSDSLIYYDLIFDEYGLIVHDGGNSYILIKFCPWCGAELPESKRDKWFEELEQLGYDSPYDKEIPQKYKSDKWYR</sequence>
<dbReference type="RefSeq" id="WP_069973871.1">
    <property type="nucleotide sequence ID" value="NZ_CP017269.1"/>
</dbReference>
<dbReference type="OrthoDB" id="4206464at2"/>
<proteinExistence type="predicted"/>
<evidence type="ECO:0000313" key="3">
    <source>
        <dbReference type="Proteomes" id="UP000095743"/>
    </source>
</evidence>